<keyword evidence="2" id="KW-1185">Reference proteome</keyword>
<dbReference type="Gramene" id="HORVU.MOREX.r3.7HG0716980.1">
    <property type="protein sequence ID" value="HORVU.MOREX.r3.7HG0716980.1"/>
    <property type="gene ID" value="HORVU.MOREX.r3.7HG0716980"/>
</dbReference>
<accession>A0A8I6YGY4</accession>
<sequence>MESLMTEAVNEPVQYSLLLDDDTASIPFSVDDILKLMTEFELTNVEMPALIQENPCFNFLHQGKD</sequence>
<dbReference type="Gramene" id="HORVU.MOREX.r2.7HG0594790.1">
    <property type="protein sequence ID" value="HORVU.MOREX.r2.7HG0594790.1"/>
    <property type="gene ID" value="HORVU.MOREX.r2.7HG0594790"/>
</dbReference>
<name>A0A8I6YGY4_HORVV</name>
<proteinExistence type="predicted"/>
<reference evidence="2" key="1">
    <citation type="journal article" date="2012" name="Nature">
        <title>A physical, genetic and functional sequence assembly of the barley genome.</title>
        <authorList>
            <consortium name="The International Barley Genome Sequencing Consortium"/>
            <person name="Mayer K.F."/>
            <person name="Waugh R."/>
            <person name="Brown J.W."/>
            <person name="Schulman A."/>
            <person name="Langridge P."/>
            <person name="Platzer M."/>
            <person name="Fincher G.B."/>
            <person name="Muehlbauer G.J."/>
            <person name="Sato K."/>
            <person name="Close T.J."/>
            <person name="Wise R.P."/>
            <person name="Stein N."/>
        </authorList>
    </citation>
    <scope>NUCLEOTIDE SEQUENCE [LARGE SCALE GENOMIC DNA]</scope>
    <source>
        <strain evidence="2">cv. Morex</strain>
    </source>
</reference>
<dbReference type="AlphaFoldDB" id="A0A8I6YGY4"/>
<dbReference type="EnsemblPlants" id="HORVU.MOREX.r3.7HG0716980.1">
    <property type="protein sequence ID" value="HORVU.MOREX.r3.7HG0716980.1"/>
    <property type="gene ID" value="HORVU.MOREX.r3.7HG0716980"/>
</dbReference>
<reference evidence="1" key="2">
    <citation type="submission" date="2020-10" db="EMBL/GenBank/DDBJ databases">
        <authorList>
            <person name="Scholz U."/>
            <person name="Mascher M."/>
            <person name="Fiebig A."/>
        </authorList>
    </citation>
    <scope>NUCLEOTIDE SEQUENCE [LARGE SCALE GENOMIC DNA]</scope>
    <source>
        <strain evidence="1">cv. Morex</strain>
    </source>
</reference>
<reference evidence="1" key="3">
    <citation type="submission" date="2022-01" db="UniProtKB">
        <authorList>
            <consortium name="EnsemblPlants"/>
        </authorList>
    </citation>
    <scope>IDENTIFICATION</scope>
    <source>
        <strain evidence="1">subsp. vulgare</strain>
    </source>
</reference>
<evidence type="ECO:0000313" key="2">
    <source>
        <dbReference type="Proteomes" id="UP000011116"/>
    </source>
</evidence>
<evidence type="ECO:0000313" key="1">
    <source>
        <dbReference type="EnsemblPlants" id="HORVU.MOREX.r3.7HG0716980.1"/>
    </source>
</evidence>
<dbReference type="SMR" id="A0A8I6YGY4"/>
<protein>
    <submittedName>
        <fullName evidence="1">Uncharacterized protein</fullName>
    </submittedName>
</protein>
<organism evidence="1 2">
    <name type="scientific">Hordeum vulgare subsp. vulgare</name>
    <name type="common">Domesticated barley</name>
    <dbReference type="NCBI Taxonomy" id="112509"/>
    <lineage>
        <taxon>Eukaryota</taxon>
        <taxon>Viridiplantae</taxon>
        <taxon>Streptophyta</taxon>
        <taxon>Embryophyta</taxon>
        <taxon>Tracheophyta</taxon>
        <taxon>Spermatophyta</taxon>
        <taxon>Magnoliopsida</taxon>
        <taxon>Liliopsida</taxon>
        <taxon>Poales</taxon>
        <taxon>Poaceae</taxon>
        <taxon>BOP clade</taxon>
        <taxon>Pooideae</taxon>
        <taxon>Triticodae</taxon>
        <taxon>Triticeae</taxon>
        <taxon>Hordeinae</taxon>
        <taxon>Hordeum</taxon>
    </lineage>
</organism>
<dbReference type="Proteomes" id="UP000011116">
    <property type="component" value="Chromosome 7H"/>
</dbReference>